<evidence type="ECO:0000313" key="1">
    <source>
        <dbReference type="EMBL" id="MER2493685.1"/>
    </source>
</evidence>
<protein>
    <recommendedName>
        <fullName evidence="3">DUF1585 domain-containing protein</fullName>
    </recommendedName>
</protein>
<accession>A0ABV1RLU7</accession>
<name>A0ABV1RLU7_9ALTE</name>
<dbReference type="EMBL" id="JBELOE010000265">
    <property type="protein sequence ID" value="MER2493685.1"/>
    <property type="molecule type" value="Genomic_DNA"/>
</dbReference>
<keyword evidence="2" id="KW-1185">Reference proteome</keyword>
<evidence type="ECO:0000313" key="2">
    <source>
        <dbReference type="Proteomes" id="UP001467690"/>
    </source>
</evidence>
<evidence type="ECO:0008006" key="3">
    <source>
        <dbReference type="Google" id="ProtNLM"/>
    </source>
</evidence>
<proteinExistence type="predicted"/>
<reference evidence="1 2" key="1">
    <citation type="submission" date="2024-06" db="EMBL/GenBank/DDBJ databases">
        <authorList>
            <person name="Chen R.Y."/>
        </authorList>
    </citation>
    <scope>NUCLEOTIDE SEQUENCE [LARGE SCALE GENOMIC DNA]</scope>
    <source>
        <strain evidence="1 2">D2</strain>
    </source>
</reference>
<gene>
    <name evidence="1" type="ORF">ABS311_17535</name>
</gene>
<dbReference type="RefSeq" id="WP_246072279.1">
    <property type="nucleotide sequence ID" value="NZ_CP041660.1"/>
</dbReference>
<comment type="caution">
    <text evidence="1">The sequence shown here is derived from an EMBL/GenBank/DDBJ whole genome shotgun (WGS) entry which is preliminary data.</text>
</comment>
<dbReference type="Proteomes" id="UP001467690">
    <property type="component" value="Unassembled WGS sequence"/>
</dbReference>
<sequence>MLLSKSLSGARGRLKPSYLSARLLSAINCSLMSLNIVKNSLCVSLLLFSFAFFTTASHAGSLEQAKVLHDRLAGVPADSLTLSQMAEMIENNQTISAAELAMENTHFYNTTLKLFASPWTNLEQDIFEPLNDYSATVIGMVRDDIDFRQVLQADMVYIGDAALALPTYSNDNNEHYLALENEAVDLKDHLRQVAQSSLNGLPSEATAGVLTSRAAAKDFFYLGTNRAMLRFTLINHLCTDLEPLKDNTRPADRIRQDVSRSPGGDSRLFLNNCVACHAGMDPLAQAFAYYNYQFDSEQDADGEFGRIVYSENQVQTKYHINSTNFPLGYVTPDDNWVNYWRAGNNQILGWDPALSGYGKGAKSLGKELANSDAFATCQVKKVFTNVCLRTPETSADLNQITETTNSFKQNGYRLKGVFAEVASYCTEAFK</sequence>
<organism evidence="1 2">
    <name type="scientific">Catenovulum sediminis</name>
    <dbReference type="NCBI Taxonomy" id="1740262"/>
    <lineage>
        <taxon>Bacteria</taxon>
        <taxon>Pseudomonadati</taxon>
        <taxon>Pseudomonadota</taxon>
        <taxon>Gammaproteobacteria</taxon>
        <taxon>Alteromonadales</taxon>
        <taxon>Alteromonadaceae</taxon>
        <taxon>Catenovulum</taxon>
    </lineage>
</organism>